<comment type="similarity">
    <text evidence="1 6">Belongs to the L-aspartate dehydrogenase family.</text>
</comment>
<proteinExistence type="inferred from homology"/>
<dbReference type="GO" id="GO:0016639">
    <property type="term" value="F:oxidoreductase activity, acting on the CH-NH2 group of donors, NAD or NADP as acceptor"/>
    <property type="evidence" value="ECO:0007669"/>
    <property type="project" value="UniProtKB-UniRule"/>
</dbReference>
<dbReference type="PATRIC" id="fig|1068978.7.peg.6489"/>
<evidence type="ECO:0000256" key="5">
    <source>
        <dbReference type="ARBA" id="ARBA00023027"/>
    </source>
</evidence>
<dbReference type="InterPro" id="IPR002811">
    <property type="entry name" value="Asp_DH"/>
</dbReference>
<dbReference type="OrthoDB" id="4772942at2"/>
<organism evidence="9 10">
    <name type="scientific">Amycolatopsis methanolica 239</name>
    <dbReference type="NCBI Taxonomy" id="1068978"/>
    <lineage>
        <taxon>Bacteria</taxon>
        <taxon>Bacillati</taxon>
        <taxon>Actinomycetota</taxon>
        <taxon>Actinomycetes</taxon>
        <taxon>Pseudonocardiales</taxon>
        <taxon>Pseudonocardiaceae</taxon>
        <taxon>Amycolatopsis</taxon>
        <taxon>Amycolatopsis methanolica group</taxon>
    </lineage>
</organism>
<accession>A0A076N7Z5</accession>
<feature type="domain" description="Aspartate/homoserine dehydrogenase NAD-binding" evidence="8">
    <location>
        <begin position="22"/>
        <end position="104"/>
    </location>
</feature>
<dbReference type="SUPFAM" id="SSF51735">
    <property type="entry name" value="NAD(P)-binding Rossmann-fold domains"/>
    <property type="match status" value="1"/>
</dbReference>
<dbReference type="KEGG" id="amq:AMETH_6040"/>
<dbReference type="InterPro" id="IPR020626">
    <property type="entry name" value="Asp_DH_prok"/>
</dbReference>
<name>A0A076N7Z5_AMYME</name>
<comment type="miscellaneous">
    <text evidence="6">The iminoaspartate product is unstable in aqueous solution and can decompose to oxaloacetate and ammonia.</text>
</comment>
<evidence type="ECO:0000256" key="2">
    <source>
        <dbReference type="ARBA" id="ARBA00022642"/>
    </source>
</evidence>
<protein>
    <recommendedName>
        <fullName evidence="6">L-aspartate dehydrogenase</fullName>
        <ecNumber evidence="6">1.4.1.21</ecNumber>
    </recommendedName>
</protein>
<evidence type="ECO:0000259" key="7">
    <source>
        <dbReference type="Pfam" id="PF01958"/>
    </source>
</evidence>
<dbReference type="Proteomes" id="UP000062973">
    <property type="component" value="Chromosome"/>
</dbReference>
<dbReference type="PANTHER" id="PTHR31873:SF6">
    <property type="entry name" value="ASPARTATE DEHYDROGENASE DOMAIN-CONTAINING PROTEIN"/>
    <property type="match status" value="1"/>
</dbReference>
<keyword evidence="4 6" id="KW-0560">Oxidoreductase</keyword>
<dbReference type="EMBL" id="CP009110">
    <property type="protein sequence ID" value="AIJ26132.1"/>
    <property type="molecule type" value="Genomic_DNA"/>
</dbReference>
<dbReference type="SUPFAM" id="SSF55347">
    <property type="entry name" value="Glyceraldehyde-3-phosphate dehydrogenase-like, C-terminal domain"/>
    <property type="match status" value="1"/>
</dbReference>
<comment type="catalytic activity">
    <reaction evidence="6">
        <text>L-aspartate + NAD(+) + H2O = oxaloacetate + NH4(+) + NADH + H(+)</text>
        <dbReference type="Rhea" id="RHEA:11788"/>
        <dbReference type="ChEBI" id="CHEBI:15377"/>
        <dbReference type="ChEBI" id="CHEBI:15378"/>
        <dbReference type="ChEBI" id="CHEBI:16452"/>
        <dbReference type="ChEBI" id="CHEBI:28938"/>
        <dbReference type="ChEBI" id="CHEBI:29991"/>
        <dbReference type="ChEBI" id="CHEBI:57540"/>
        <dbReference type="ChEBI" id="CHEBI:57945"/>
        <dbReference type="EC" id="1.4.1.21"/>
    </reaction>
</comment>
<comment type="catalytic activity">
    <reaction evidence="6">
        <text>L-aspartate + NADP(+) + H2O = oxaloacetate + NH4(+) + NADPH + H(+)</text>
        <dbReference type="Rhea" id="RHEA:11784"/>
        <dbReference type="ChEBI" id="CHEBI:15377"/>
        <dbReference type="ChEBI" id="CHEBI:15378"/>
        <dbReference type="ChEBI" id="CHEBI:16452"/>
        <dbReference type="ChEBI" id="CHEBI:28938"/>
        <dbReference type="ChEBI" id="CHEBI:29991"/>
        <dbReference type="ChEBI" id="CHEBI:57783"/>
        <dbReference type="ChEBI" id="CHEBI:58349"/>
        <dbReference type="EC" id="1.4.1.21"/>
    </reaction>
</comment>
<reference evidence="9 10" key="1">
    <citation type="submission" date="2014-07" db="EMBL/GenBank/DDBJ databases">
        <title>Whole Genome Sequence of the Amycolatopsis methanolica 239.</title>
        <authorList>
            <person name="Tang B."/>
        </authorList>
    </citation>
    <scope>NUCLEOTIDE SEQUENCE [LARGE SCALE GENOMIC DNA]</scope>
    <source>
        <strain evidence="9 10">239</strain>
    </source>
</reference>
<dbReference type="eggNOG" id="COG1712">
    <property type="taxonomic scope" value="Bacteria"/>
</dbReference>
<dbReference type="GO" id="GO:0051287">
    <property type="term" value="F:NAD binding"/>
    <property type="evidence" value="ECO:0007669"/>
    <property type="project" value="UniProtKB-UniRule"/>
</dbReference>
<dbReference type="RefSeq" id="WP_156131742.1">
    <property type="nucleotide sequence ID" value="NZ_AQUL01000001.1"/>
</dbReference>
<dbReference type="GO" id="GO:0033735">
    <property type="term" value="F:aspartate dehydrogenase [NAD(P)+] activity"/>
    <property type="evidence" value="ECO:0007669"/>
    <property type="project" value="UniProtKB-EC"/>
</dbReference>
<comment type="pathway">
    <text evidence="6">Cofactor biosynthesis; NAD(+) biosynthesis; iminoaspartate from L-aspartate (dehydrogenase route): step 1/1.</text>
</comment>
<evidence type="ECO:0000256" key="1">
    <source>
        <dbReference type="ARBA" id="ARBA00008331"/>
    </source>
</evidence>
<dbReference type="PIRSF" id="PIRSF005227">
    <property type="entry name" value="Asp_dh_NAD_syn"/>
    <property type="match status" value="1"/>
</dbReference>
<evidence type="ECO:0000313" key="9">
    <source>
        <dbReference type="EMBL" id="AIJ26132.1"/>
    </source>
</evidence>
<dbReference type="GO" id="GO:0009435">
    <property type="term" value="P:NAD+ biosynthetic process"/>
    <property type="evidence" value="ECO:0007669"/>
    <property type="project" value="UniProtKB-UniRule"/>
</dbReference>
<comment type="function">
    <text evidence="6">Specifically catalyzes the NAD or NADP-dependent dehydrogenation of L-aspartate to iminoaspartate.</text>
</comment>
<dbReference type="HAMAP" id="MF_01265">
    <property type="entry name" value="NadX"/>
    <property type="match status" value="1"/>
</dbReference>
<keyword evidence="2 6" id="KW-0662">Pyridine nucleotide biosynthesis</keyword>
<dbReference type="PANTHER" id="PTHR31873">
    <property type="entry name" value="L-ASPARTATE DEHYDROGENASE-RELATED"/>
    <property type="match status" value="1"/>
</dbReference>
<dbReference type="AlphaFoldDB" id="A0A076N7Z5"/>
<feature type="active site" evidence="6">
    <location>
        <position position="228"/>
    </location>
</feature>
<dbReference type="InterPro" id="IPR005106">
    <property type="entry name" value="Asp/hSer_DH_NAD-bd"/>
</dbReference>
<dbReference type="InterPro" id="IPR011182">
    <property type="entry name" value="L-Asp_DH"/>
</dbReference>
<gene>
    <name evidence="6" type="primary">nadX</name>
    <name evidence="9" type="ORF">AMETH_6040</name>
</gene>
<dbReference type="GO" id="GO:0050661">
    <property type="term" value="F:NADP binding"/>
    <property type="evidence" value="ECO:0007669"/>
    <property type="project" value="UniProtKB-UniRule"/>
</dbReference>
<keyword evidence="3 6" id="KW-0521">NADP</keyword>
<dbReference type="Gene3D" id="3.30.360.10">
    <property type="entry name" value="Dihydrodipicolinate Reductase, domain 2"/>
    <property type="match status" value="1"/>
</dbReference>
<evidence type="ECO:0000256" key="3">
    <source>
        <dbReference type="ARBA" id="ARBA00022857"/>
    </source>
</evidence>
<evidence type="ECO:0000256" key="4">
    <source>
        <dbReference type="ARBA" id="ARBA00023002"/>
    </source>
</evidence>
<dbReference type="Gene3D" id="3.40.50.720">
    <property type="entry name" value="NAD(P)-binding Rossmann-like Domain"/>
    <property type="match status" value="1"/>
</dbReference>
<evidence type="ECO:0000259" key="8">
    <source>
        <dbReference type="Pfam" id="PF03447"/>
    </source>
</evidence>
<sequence length="278" mass="28752">MTAESLARSEAGVDAMRVGLVGYGAIGRQVVEALIAGRVPGAVLAGIMDKAGAPEEFAVADVDALVDTADIIVEAAGSQALQEIAPAVLERGGTLLAVSTGAFLRPAVRPLLDHPGPGRIILSTGAIAGLDLIRAARLSGSGVRVDLRTTKRPPALVQPWMSDEQRDGLQQARPGDAPSVVFSGGPEQAAELFPANLNVAAALALAVDSPEAVHVELVADPNAERTRHEVTVTSDLGVHRFVLENYPSPANPATSALVAWAVLRCLADLGPRARPAFR</sequence>
<feature type="binding site" evidence="6">
    <location>
        <position position="126"/>
    </location>
    <ligand>
        <name>NAD(+)</name>
        <dbReference type="ChEBI" id="CHEBI:57540"/>
    </ligand>
</feature>
<dbReference type="Pfam" id="PF01958">
    <property type="entry name" value="Asp_DH_C"/>
    <property type="match status" value="1"/>
</dbReference>
<evidence type="ECO:0000313" key="10">
    <source>
        <dbReference type="Proteomes" id="UP000062973"/>
    </source>
</evidence>
<keyword evidence="10" id="KW-1185">Reference proteome</keyword>
<feature type="binding site" evidence="6">
    <location>
        <position position="198"/>
    </location>
    <ligand>
        <name>NAD(+)</name>
        <dbReference type="ChEBI" id="CHEBI:57540"/>
    </ligand>
</feature>
<dbReference type="STRING" id="1068978.AMETH_6040"/>
<keyword evidence="5 6" id="KW-0520">NAD</keyword>
<dbReference type="EC" id="1.4.1.21" evidence="6"/>
<evidence type="ECO:0000256" key="6">
    <source>
        <dbReference type="HAMAP-Rule" id="MF_01265"/>
    </source>
</evidence>
<dbReference type="UniPathway" id="UPA00253">
    <property type="reaction ID" value="UER00456"/>
</dbReference>
<dbReference type="HOGENOM" id="CLU_089550_0_0_11"/>
<dbReference type="Pfam" id="PF03447">
    <property type="entry name" value="NAD_binding_3"/>
    <property type="match status" value="1"/>
</dbReference>
<feature type="domain" description="Aspartate dehydrogenase" evidence="7">
    <location>
        <begin position="177"/>
        <end position="262"/>
    </location>
</feature>
<dbReference type="InterPro" id="IPR036291">
    <property type="entry name" value="NAD(P)-bd_dom_sf"/>
</dbReference>